<organism evidence="10 11">
    <name type="scientific">Paramormyrops kingsleyae</name>
    <dbReference type="NCBI Taxonomy" id="1676925"/>
    <lineage>
        <taxon>Eukaryota</taxon>
        <taxon>Metazoa</taxon>
        <taxon>Chordata</taxon>
        <taxon>Craniata</taxon>
        <taxon>Vertebrata</taxon>
        <taxon>Euteleostomi</taxon>
        <taxon>Actinopterygii</taxon>
        <taxon>Neopterygii</taxon>
        <taxon>Teleostei</taxon>
        <taxon>Osteoglossocephala</taxon>
        <taxon>Osteoglossomorpha</taxon>
        <taxon>Osteoglossiformes</taxon>
        <taxon>Mormyridae</taxon>
        <taxon>Paramormyrops</taxon>
    </lineage>
</organism>
<evidence type="ECO:0000256" key="7">
    <source>
        <dbReference type="PROSITE-ProRule" id="PRU00089"/>
    </source>
</evidence>
<keyword evidence="4 7" id="KW-0238">DNA-binding</keyword>
<reference evidence="10" key="1">
    <citation type="submission" date="2025-08" db="UniProtKB">
        <authorList>
            <consortium name="Ensembl"/>
        </authorList>
    </citation>
    <scope>IDENTIFICATION</scope>
</reference>
<dbReference type="GO" id="GO:0005737">
    <property type="term" value="C:cytoplasm"/>
    <property type="evidence" value="ECO:0007669"/>
    <property type="project" value="UniProtKB-SubCell"/>
</dbReference>
<keyword evidence="6 7" id="KW-0539">Nucleus</keyword>
<keyword evidence="11" id="KW-1185">Reference proteome</keyword>
<evidence type="ECO:0000256" key="6">
    <source>
        <dbReference type="ARBA" id="ARBA00023242"/>
    </source>
</evidence>
<dbReference type="InterPro" id="IPR001766">
    <property type="entry name" value="Fork_head_dom"/>
</dbReference>
<dbReference type="PANTHER" id="PTHR45767:SF3">
    <property type="entry name" value="FORKHEAD BOX PROTEIN O4"/>
    <property type="match status" value="1"/>
</dbReference>
<feature type="compositionally biased region" description="Polar residues" evidence="8">
    <location>
        <begin position="233"/>
        <end position="251"/>
    </location>
</feature>
<dbReference type="InterPro" id="IPR036388">
    <property type="entry name" value="WH-like_DNA-bd_sf"/>
</dbReference>
<dbReference type="InterPro" id="IPR032067">
    <property type="entry name" value="FOXO-TAD"/>
</dbReference>
<evidence type="ECO:0000313" key="11">
    <source>
        <dbReference type="Proteomes" id="UP000261540"/>
    </source>
</evidence>
<dbReference type="SUPFAM" id="SSF46785">
    <property type="entry name" value="Winged helix' DNA-binding domain"/>
    <property type="match status" value="1"/>
</dbReference>
<dbReference type="InterPro" id="IPR030456">
    <property type="entry name" value="TF_fork_head_CS_2"/>
</dbReference>
<feature type="DNA-binding region" description="Fork-head" evidence="7">
    <location>
        <begin position="79"/>
        <end position="163"/>
    </location>
</feature>
<dbReference type="FunFam" id="1.10.10.10:FF:000032">
    <property type="entry name" value="Forkhead box protein O4"/>
    <property type="match status" value="1"/>
</dbReference>
<dbReference type="Proteomes" id="UP000261540">
    <property type="component" value="Unplaced"/>
</dbReference>
<feature type="compositionally biased region" description="Acidic residues" evidence="8">
    <location>
        <begin position="1"/>
        <end position="12"/>
    </location>
</feature>
<dbReference type="GO" id="GO:0001945">
    <property type="term" value="P:lymph vessel development"/>
    <property type="evidence" value="ECO:0007669"/>
    <property type="project" value="UniProtKB-ARBA"/>
</dbReference>
<keyword evidence="3" id="KW-0805">Transcription regulation</keyword>
<sequence length="511" mass="54253">MEEDSVQDVDPDFEPRSRPRSCTWPNVSTVKPEGEDVGETAPGIVLAPGQGKDADSRGGATSGVGVVTPRKGGSRRNAWGNQSYAELITQAIESSPEKRLTLSQIYDWMVNTVPYFKDKGDSNSSVGWKNSIRHNLSLHSKFLRVQNEASGKSSWWTLNPEAGRSAKESRQRHSMDNCSKLLKSRAHARQAKAARAAALRQREAAPEGAPPDPPSQSHPGRSPSPHGYLDNTDVWTSFRSRTGSNASSLSGRRSPVATALEDEEAPMEEPLVAGALAESSVAELDLSARLTLIAGQQGGTSPQGSSTAPPTCLHSMPTLVPSESSFLSLCSTQPSAPPAQAAPLPSPRWVGPPCCFGPGSQDVTYGAHLPSGMGALFPGGHVSGIQGASHLPNLPMAQLDSSLGTQGFSLKQLQALAGHSRGRPPQAGAGSCFPMPETAGGHIPFLGNQDQLPTDLDADMFTENLDCDIDYIINSDLLDGEAVDFNFDMIPPVKQGCHGNLQDSFHNWVPS</sequence>
<dbReference type="PROSITE" id="PS00658">
    <property type="entry name" value="FORK_HEAD_2"/>
    <property type="match status" value="1"/>
</dbReference>
<evidence type="ECO:0000256" key="4">
    <source>
        <dbReference type="ARBA" id="ARBA00023125"/>
    </source>
</evidence>
<evidence type="ECO:0000256" key="3">
    <source>
        <dbReference type="ARBA" id="ARBA00023015"/>
    </source>
</evidence>
<protein>
    <submittedName>
        <fullName evidence="10">Forkhead box O4</fullName>
    </submittedName>
</protein>
<dbReference type="InterPro" id="IPR036390">
    <property type="entry name" value="WH_DNA-bd_sf"/>
</dbReference>
<dbReference type="AlphaFoldDB" id="A0A3B3R8Z8"/>
<feature type="region of interest" description="Disordered" evidence="8">
    <location>
        <begin position="1"/>
        <end position="78"/>
    </location>
</feature>
<evidence type="ECO:0000256" key="2">
    <source>
        <dbReference type="ARBA" id="ARBA00022490"/>
    </source>
</evidence>
<keyword evidence="5" id="KW-0804">Transcription</keyword>
<dbReference type="PRINTS" id="PR00053">
    <property type="entry name" value="FORKHEAD"/>
</dbReference>
<dbReference type="InterPro" id="IPR047409">
    <property type="entry name" value="FH_FOXO4"/>
</dbReference>
<evidence type="ECO:0000256" key="1">
    <source>
        <dbReference type="ARBA" id="ARBA00004496"/>
    </source>
</evidence>
<dbReference type="SMART" id="SM00339">
    <property type="entry name" value="FH"/>
    <property type="match status" value="1"/>
</dbReference>
<dbReference type="GO" id="GO:0005634">
    <property type="term" value="C:nucleus"/>
    <property type="evidence" value="ECO:0007669"/>
    <property type="project" value="UniProtKB-SubCell"/>
</dbReference>
<reference evidence="10" key="2">
    <citation type="submission" date="2025-09" db="UniProtKB">
        <authorList>
            <consortium name="Ensembl"/>
        </authorList>
    </citation>
    <scope>IDENTIFICATION</scope>
</reference>
<dbReference type="Pfam" id="PF00250">
    <property type="entry name" value="Forkhead"/>
    <property type="match status" value="1"/>
</dbReference>
<feature type="region of interest" description="Disordered" evidence="8">
    <location>
        <begin position="183"/>
        <end position="266"/>
    </location>
</feature>
<keyword evidence="2" id="KW-0963">Cytoplasm</keyword>
<dbReference type="PROSITE" id="PS50039">
    <property type="entry name" value="FORK_HEAD_3"/>
    <property type="match status" value="1"/>
</dbReference>
<dbReference type="STRING" id="1676925.ENSPKIP00000014380"/>
<dbReference type="GO" id="GO:0000981">
    <property type="term" value="F:DNA-binding transcription factor activity, RNA polymerase II-specific"/>
    <property type="evidence" value="ECO:0007669"/>
    <property type="project" value="TreeGrafter"/>
</dbReference>
<evidence type="ECO:0000259" key="9">
    <source>
        <dbReference type="PROSITE" id="PS50039"/>
    </source>
</evidence>
<dbReference type="Ensembl" id="ENSPKIT00000038819.1">
    <property type="protein sequence ID" value="ENSPKIP00000014380.1"/>
    <property type="gene ID" value="ENSPKIG00000001462.1"/>
</dbReference>
<comment type="subcellular location">
    <subcellularLocation>
        <location evidence="1">Cytoplasm</location>
    </subcellularLocation>
    <subcellularLocation>
        <location evidence="7">Nucleus</location>
    </subcellularLocation>
</comment>
<dbReference type="Gene3D" id="1.10.10.10">
    <property type="entry name" value="Winged helix-like DNA-binding domain superfamily/Winged helix DNA-binding domain"/>
    <property type="match status" value="1"/>
</dbReference>
<feature type="compositionally biased region" description="Basic residues" evidence="8">
    <location>
        <begin position="183"/>
        <end position="192"/>
    </location>
</feature>
<dbReference type="PANTHER" id="PTHR45767">
    <property type="entry name" value="FORKHEAD BOX PROTEIN O"/>
    <property type="match status" value="1"/>
</dbReference>
<evidence type="ECO:0000256" key="5">
    <source>
        <dbReference type="ARBA" id="ARBA00023163"/>
    </source>
</evidence>
<dbReference type="Pfam" id="PF16676">
    <property type="entry name" value="FOXO-TAD"/>
    <property type="match status" value="1"/>
</dbReference>
<name>A0A3B3R8Z8_9TELE</name>
<dbReference type="GeneTree" id="ENSGT00940000159334"/>
<evidence type="ECO:0000313" key="10">
    <source>
        <dbReference type="Ensembl" id="ENSPKIP00000014380.1"/>
    </source>
</evidence>
<feature type="domain" description="Fork-head" evidence="9">
    <location>
        <begin position="79"/>
        <end position="163"/>
    </location>
</feature>
<evidence type="ECO:0000256" key="8">
    <source>
        <dbReference type="SAM" id="MobiDB-lite"/>
    </source>
</evidence>
<accession>A0A3B3R8Z8</accession>
<dbReference type="GO" id="GO:0000978">
    <property type="term" value="F:RNA polymerase II cis-regulatory region sequence-specific DNA binding"/>
    <property type="evidence" value="ECO:0007669"/>
    <property type="project" value="TreeGrafter"/>
</dbReference>
<proteinExistence type="predicted"/>
<dbReference type="OrthoDB" id="5954824at2759"/>
<dbReference type="CDD" id="cd20062">
    <property type="entry name" value="FH_FOXO4"/>
    <property type="match status" value="1"/>
</dbReference>